<dbReference type="EMBL" id="AUXZ01000080">
    <property type="protein sequence ID" value="KZN49803.1"/>
    <property type="molecule type" value="Genomic_DNA"/>
</dbReference>
<feature type="transmembrane region" description="Helical" evidence="1">
    <location>
        <begin position="48"/>
        <end position="72"/>
    </location>
</feature>
<name>A0A167DZM5_9GAMM</name>
<protein>
    <submittedName>
        <fullName evidence="2">Uncharacterized protein</fullName>
    </submittedName>
</protein>
<gene>
    <name evidence="2" type="ORF">N476_18595</name>
</gene>
<organism evidence="2 3">
    <name type="scientific">Pseudoalteromonas luteoviolacea H33</name>
    <dbReference type="NCBI Taxonomy" id="1365251"/>
    <lineage>
        <taxon>Bacteria</taxon>
        <taxon>Pseudomonadati</taxon>
        <taxon>Pseudomonadota</taxon>
        <taxon>Gammaproteobacteria</taxon>
        <taxon>Alteromonadales</taxon>
        <taxon>Pseudoalteromonadaceae</taxon>
        <taxon>Pseudoalteromonas</taxon>
    </lineage>
</organism>
<evidence type="ECO:0000256" key="1">
    <source>
        <dbReference type="SAM" id="Phobius"/>
    </source>
</evidence>
<dbReference type="Proteomes" id="UP000076503">
    <property type="component" value="Unassembled WGS sequence"/>
</dbReference>
<accession>A0A167DZM5</accession>
<comment type="caution">
    <text evidence="2">The sequence shown here is derived from an EMBL/GenBank/DDBJ whole genome shotgun (WGS) entry which is preliminary data.</text>
</comment>
<dbReference type="PATRIC" id="fig|1365251.3.peg.3025"/>
<proteinExistence type="predicted"/>
<sequence>MHFTLIFLIYVKYLEHTFRLCEAFYFYSWNSDIKLYKNVYINLSNGRFGIIGFLFFNCVFFVVKSWVLVFYIN</sequence>
<reference evidence="2 3" key="1">
    <citation type="submission" date="2013-07" db="EMBL/GenBank/DDBJ databases">
        <title>Comparative Genomic and Metabolomic Analysis of Twelve Strains of Pseudoalteromonas luteoviolacea.</title>
        <authorList>
            <person name="Vynne N.G."/>
            <person name="Mansson M."/>
            <person name="Gram L."/>
        </authorList>
    </citation>
    <scope>NUCLEOTIDE SEQUENCE [LARGE SCALE GENOMIC DNA]</scope>
    <source>
        <strain evidence="2 3">H33</strain>
    </source>
</reference>
<keyword evidence="1" id="KW-0472">Membrane</keyword>
<evidence type="ECO:0000313" key="3">
    <source>
        <dbReference type="Proteomes" id="UP000076503"/>
    </source>
</evidence>
<evidence type="ECO:0000313" key="2">
    <source>
        <dbReference type="EMBL" id="KZN49803.1"/>
    </source>
</evidence>
<keyword evidence="1" id="KW-1133">Transmembrane helix</keyword>
<dbReference type="AlphaFoldDB" id="A0A167DZM5"/>
<keyword evidence="1" id="KW-0812">Transmembrane</keyword>